<name>X0VI54_9ZZZZ</name>
<evidence type="ECO:0000313" key="2">
    <source>
        <dbReference type="EMBL" id="GAG12173.1"/>
    </source>
</evidence>
<reference evidence="2" key="1">
    <citation type="journal article" date="2014" name="Front. Microbiol.">
        <title>High frequency of phylogenetically diverse reductive dehalogenase-homologous genes in deep subseafloor sedimentary metagenomes.</title>
        <authorList>
            <person name="Kawai M."/>
            <person name="Futagami T."/>
            <person name="Toyoda A."/>
            <person name="Takaki Y."/>
            <person name="Nishi S."/>
            <person name="Hori S."/>
            <person name="Arai W."/>
            <person name="Tsubouchi T."/>
            <person name="Morono Y."/>
            <person name="Uchiyama I."/>
            <person name="Ito T."/>
            <person name="Fujiyama A."/>
            <person name="Inagaki F."/>
            <person name="Takami H."/>
        </authorList>
    </citation>
    <scope>NUCLEOTIDE SEQUENCE</scope>
    <source>
        <strain evidence="2">Expedition CK06-06</strain>
    </source>
</reference>
<evidence type="ECO:0000256" key="1">
    <source>
        <dbReference type="SAM" id="Phobius"/>
    </source>
</evidence>
<keyword evidence="1" id="KW-0812">Transmembrane</keyword>
<sequence length="162" mass="17477">MVSYRLVLGIIVGIAFSFFTVFFFNMEATILQIQIYLQTDILKVIILQIGANFKFDLIAFFTGTPSITEFFAPQLLACIFIGYVSGTISKGLKRGVIASSLVIIIGFLIWMLLSVISGEDLMALFQGAQLSVTVGGILTAILGAVLGGLLGGFISGPYEEIY</sequence>
<gene>
    <name evidence="2" type="ORF">S01H1_37420</name>
</gene>
<proteinExistence type="predicted"/>
<dbReference type="AlphaFoldDB" id="X0VI54"/>
<protein>
    <submittedName>
        <fullName evidence="2">Uncharacterized protein</fullName>
    </submittedName>
</protein>
<keyword evidence="1" id="KW-0472">Membrane</keyword>
<organism evidence="2">
    <name type="scientific">marine sediment metagenome</name>
    <dbReference type="NCBI Taxonomy" id="412755"/>
    <lineage>
        <taxon>unclassified sequences</taxon>
        <taxon>metagenomes</taxon>
        <taxon>ecological metagenomes</taxon>
    </lineage>
</organism>
<feature type="transmembrane region" description="Helical" evidence="1">
    <location>
        <begin position="70"/>
        <end position="88"/>
    </location>
</feature>
<feature type="transmembrane region" description="Helical" evidence="1">
    <location>
        <begin position="95"/>
        <end position="116"/>
    </location>
</feature>
<feature type="transmembrane region" description="Helical" evidence="1">
    <location>
        <begin position="6"/>
        <end position="24"/>
    </location>
</feature>
<comment type="caution">
    <text evidence="2">The sequence shown here is derived from an EMBL/GenBank/DDBJ whole genome shotgun (WGS) entry which is preliminary data.</text>
</comment>
<keyword evidence="1" id="KW-1133">Transmembrane helix</keyword>
<dbReference type="EMBL" id="BARS01023500">
    <property type="protein sequence ID" value="GAG12173.1"/>
    <property type="molecule type" value="Genomic_DNA"/>
</dbReference>
<accession>X0VI54</accession>
<feature type="transmembrane region" description="Helical" evidence="1">
    <location>
        <begin position="128"/>
        <end position="154"/>
    </location>
</feature>